<protein>
    <recommendedName>
        <fullName evidence="4">Dirigent protein</fullName>
    </recommendedName>
</protein>
<keyword evidence="3 4" id="KW-0964">Secreted</keyword>
<dbReference type="InterPro" id="IPR004265">
    <property type="entry name" value="Dirigent"/>
</dbReference>
<dbReference type="GO" id="GO:0048046">
    <property type="term" value="C:apoplast"/>
    <property type="evidence" value="ECO:0007669"/>
    <property type="project" value="UniProtKB-SubCell"/>
</dbReference>
<organism evidence="5 6">
    <name type="scientific">Sesamum indicum</name>
    <name type="common">Oriental sesame</name>
    <name type="synonym">Sesamum orientale</name>
    <dbReference type="NCBI Taxonomy" id="4182"/>
    <lineage>
        <taxon>Eukaryota</taxon>
        <taxon>Viridiplantae</taxon>
        <taxon>Streptophyta</taxon>
        <taxon>Embryophyta</taxon>
        <taxon>Tracheophyta</taxon>
        <taxon>Spermatophyta</taxon>
        <taxon>Magnoliopsida</taxon>
        <taxon>eudicotyledons</taxon>
        <taxon>Gunneridae</taxon>
        <taxon>Pentapetalae</taxon>
        <taxon>asterids</taxon>
        <taxon>lamiids</taxon>
        <taxon>Lamiales</taxon>
        <taxon>Pedaliaceae</taxon>
        <taxon>Sesamum</taxon>
    </lineage>
</organism>
<gene>
    <name evidence="6" type="primary">LOC105159769</name>
</gene>
<feature type="chain" id="PRO_5027154942" description="Dirigent protein" evidence="4">
    <location>
        <begin position="21"/>
        <end position="191"/>
    </location>
</feature>
<dbReference type="PANTHER" id="PTHR21495">
    <property type="entry name" value="NUCLEOPORIN-RELATED"/>
    <property type="match status" value="1"/>
</dbReference>
<feature type="signal peptide" evidence="4">
    <location>
        <begin position="1"/>
        <end position="20"/>
    </location>
</feature>
<keyword evidence="5" id="KW-1185">Reference proteome</keyword>
<dbReference type="AlphaFoldDB" id="A0A6I9SX33"/>
<reference evidence="6" key="1">
    <citation type="submission" date="2025-08" db="UniProtKB">
        <authorList>
            <consortium name="RefSeq"/>
        </authorList>
    </citation>
    <scope>IDENTIFICATION</scope>
</reference>
<evidence type="ECO:0000256" key="2">
    <source>
        <dbReference type="ARBA" id="ARBA00011738"/>
    </source>
</evidence>
<comment type="function">
    <text evidence="4">Dirigent proteins impart stereoselectivity on the phenoxy radical-coupling reaction, yielding optically active lignans from two molecules of coniferyl alcohol in the biosynthesis of lignans, flavonolignans, and alkaloids and thus plays a central role in plant secondary metabolism.</text>
</comment>
<dbReference type="GeneID" id="105159769"/>
<name>A0A6I9SX33_SESIN</name>
<sequence>MAITALNLIIFTILLFLASALPLTKSQQFSRKLSKKEMGLKVEKLSHLHFYFHDIGSGSNPTAVHVAQAATTNSSATLFGSVTVIDNLLTLGPEISSKTVGRAQGIYVFADTTELALSVVYNFAFSEGVFNGSVLSVLGRNPLLSGVRELSIVGGSGVFRFARGHAKLKTVETNMQNGDAVVEYNVYVFHY</sequence>
<evidence type="ECO:0000256" key="1">
    <source>
        <dbReference type="ARBA" id="ARBA00010746"/>
    </source>
</evidence>
<dbReference type="GO" id="GO:0009699">
    <property type="term" value="P:phenylpropanoid biosynthetic process"/>
    <property type="evidence" value="ECO:0007669"/>
    <property type="project" value="UniProtKB-ARBA"/>
</dbReference>
<dbReference type="OrthoDB" id="1864232at2759"/>
<dbReference type="FunCoup" id="A0A6I9SX33">
    <property type="interactions" value="39"/>
</dbReference>
<proteinExistence type="inferred from homology"/>
<comment type="subunit">
    <text evidence="2 4">Homodimer.</text>
</comment>
<dbReference type="Proteomes" id="UP000504604">
    <property type="component" value="Linkage group LG4"/>
</dbReference>
<evidence type="ECO:0000256" key="4">
    <source>
        <dbReference type="RuleBase" id="RU363099"/>
    </source>
</evidence>
<comment type="subcellular location">
    <subcellularLocation>
        <location evidence="4">Secreted</location>
        <location evidence="4">Extracellular space</location>
        <location evidence="4">Apoplast</location>
    </subcellularLocation>
</comment>
<evidence type="ECO:0000256" key="3">
    <source>
        <dbReference type="ARBA" id="ARBA00022525"/>
    </source>
</evidence>
<dbReference type="InterPro" id="IPR044859">
    <property type="entry name" value="Allene_oxi_cyc_Dirigent"/>
</dbReference>
<dbReference type="Gramene" id="SIN_1006295.t">
    <property type="protein sequence ID" value="SIN_1006295.t.cds1"/>
    <property type="gene ID" value="SIN_1006295"/>
</dbReference>
<comment type="similarity">
    <text evidence="1 4">Belongs to the plant dirigent protein family.</text>
</comment>
<keyword evidence="4" id="KW-0052">Apoplast</keyword>
<dbReference type="Pfam" id="PF03018">
    <property type="entry name" value="Dirigent"/>
    <property type="match status" value="1"/>
</dbReference>
<dbReference type="KEGG" id="sind:105159769"/>
<dbReference type="RefSeq" id="XP_011075257.1">
    <property type="nucleotide sequence ID" value="XM_011076955.2"/>
</dbReference>
<dbReference type="Gene3D" id="2.40.480.10">
    <property type="entry name" value="Allene oxide cyclase-like"/>
    <property type="match status" value="1"/>
</dbReference>
<evidence type="ECO:0000313" key="6">
    <source>
        <dbReference type="RefSeq" id="XP_011075257.1"/>
    </source>
</evidence>
<accession>A0A6I9SX33</accession>
<dbReference type="InParanoid" id="A0A6I9SX33"/>
<keyword evidence="4" id="KW-0732">Signal</keyword>
<evidence type="ECO:0000313" key="5">
    <source>
        <dbReference type="Proteomes" id="UP000504604"/>
    </source>
</evidence>